<protein>
    <submittedName>
        <fullName evidence="1">Uncharacterized protein</fullName>
    </submittedName>
</protein>
<proteinExistence type="predicted"/>
<reference evidence="1 2" key="1">
    <citation type="journal article" date="2021" name="BMC Biol.">
        <title>Horizontally acquired antibacterial genes associated with adaptive radiation of ladybird beetles.</title>
        <authorList>
            <person name="Li H.S."/>
            <person name="Tang X.F."/>
            <person name="Huang Y.H."/>
            <person name="Xu Z.Y."/>
            <person name="Chen M.L."/>
            <person name="Du X.Y."/>
            <person name="Qiu B.Y."/>
            <person name="Chen P.T."/>
            <person name="Zhang W."/>
            <person name="Slipinski A."/>
            <person name="Escalona H.E."/>
            <person name="Waterhouse R.M."/>
            <person name="Zwick A."/>
            <person name="Pang H."/>
        </authorList>
    </citation>
    <scope>NUCLEOTIDE SEQUENCE [LARGE SCALE GENOMIC DNA]</scope>
    <source>
        <strain evidence="1">SYSU2018</strain>
    </source>
</reference>
<keyword evidence="2" id="KW-1185">Reference proteome</keyword>
<organism evidence="1 2">
    <name type="scientific">Cryptolaemus montrouzieri</name>
    <dbReference type="NCBI Taxonomy" id="559131"/>
    <lineage>
        <taxon>Eukaryota</taxon>
        <taxon>Metazoa</taxon>
        <taxon>Ecdysozoa</taxon>
        <taxon>Arthropoda</taxon>
        <taxon>Hexapoda</taxon>
        <taxon>Insecta</taxon>
        <taxon>Pterygota</taxon>
        <taxon>Neoptera</taxon>
        <taxon>Endopterygota</taxon>
        <taxon>Coleoptera</taxon>
        <taxon>Polyphaga</taxon>
        <taxon>Cucujiformia</taxon>
        <taxon>Coccinelloidea</taxon>
        <taxon>Coccinellidae</taxon>
        <taxon>Scymninae</taxon>
        <taxon>Scymnini</taxon>
        <taxon>Cryptolaemus</taxon>
    </lineage>
</organism>
<dbReference type="EMBL" id="JABFTP020000103">
    <property type="protein sequence ID" value="KAL3276646.1"/>
    <property type="molecule type" value="Genomic_DNA"/>
</dbReference>
<dbReference type="AlphaFoldDB" id="A0ABD2NDB4"/>
<dbReference type="Proteomes" id="UP001516400">
    <property type="component" value="Unassembled WGS sequence"/>
</dbReference>
<comment type="caution">
    <text evidence="1">The sequence shown here is derived from an EMBL/GenBank/DDBJ whole genome shotgun (WGS) entry which is preliminary data.</text>
</comment>
<evidence type="ECO:0000313" key="1">
    <source>
        <dbReference type="EMBL" id="KAL3276646.1"/>
    </source>
</evidence>
<evidence type="ECO:0000313" key="2">
    <source>
        <dbReference type="Proteomes" id="UP001516400"/>
    </source>
</evidence>
<gene>
    <name evidence="1" type="ORF">HHI36_012018</name>
</gene>
<sequence length="174" mass="20787">MASSRDKRRTAVAICNQLRQTEVNEQFDTKQLQQKTIDSMNIIIVKTLKDAVESYSSRSKEVDKFSENTKNLLKRRRNLLSQNKRNTQEYQEVNKAARESAKEDIQLHNERISRRTIEEFKGIKVFRRKMTRKKEMIRLKRSNGIIMENREEILKTVEEFYKDFYTSKKTSDLT</sequence>
<name>A0ABD2NDB4_9CUCU</name>
<accession>A0ABD2NDB4</accession>